<dbReference type="EMBL" id="FPHM01000055">
    <property type="protein sequence ID" value="SFV59019.1"/>
    <property type="molecule type" value="Genomic_DNA"/>
</dbReference>
<protein>
    <submittedName>
        <fullName evidence="2">Uncharacterized protein</fullName>
    </submittedName>
</protein>
<evidence type="ECO:0000313" key="2">
    <source>
        <dbReference type="EMBL" id="SFV59019.1"/>
    </source>
</evidence>
<keyword evidence="1" id="KW-0812">Transmembrane</keyword>
<accession>A0A1W1BZP4</accession>
<keyword evidence="1" id="KW-0472">Membrane</keyword>
<name>A0A1W1BZP4_9ZZZZ</name>
<evidence type="ECO:0000256" key="1">
    <source>
        <dbReference type="SAM" id="Phobius"/>
    </source>
</evidence>
<keyword evidence="1" id="KW-1133">Transmembrane helix</keyword>
<sequence length="99" mass="11382">MCLSSYKKYMFLSILVGILIILSIFSENLFYFLPIMVFAIIQSRISCPKCKTALLKDKNGWYIFSMRKTCRTCGQDTLLCEVEEDSVTSLDLTKKKSSK</sequence>
<proteinExistence type="predicted"/>
<organism evidence="2">
    <name type="scientific">hydrothermal vent metagenome</name>
    <dbReference type="NCBI Taxonomy" id="652676"/>
    <lineage>
        <taxon>unclassified sequences</taxon>
        <taxon>metagenomes</taxon>
        <taxon>ecological metagenomes</taxon>
    </lineage>
</organism>
<gene>
    <name evidence="2" type="ORF">MNB_SV-13-145</name>
</gene>
<reference evidence="2" key="1">
    <citation type="submission" date="2016-10" db="EMBL/GenBank/DDBJ databases">
        <authorList>
            <person name="de Groot N.N."/>
        </authorList>
    </citation>
    <scope>NUCLEOTIDE SEQUENCE</scope>
</reference>
<dbReference type="AlphaFoldDB" id="A0A1W1BZP4"/>
<feature type="transmembrane region" description="Helical" evidence="1">
    <location>
        <begin position="12"/>
        <end position="41"/>
    </location>
</feature>